<dbReference type="GO" id="GO:0030150">
    <property type="term" value="P:protein import into mitochondrial matrix"/>
    <property type="evidence" value="ECO:0007669"/>
    <property type="project" value="TreeGrafter"/>
</dbReference>
<protein>
    <submittedName>
        <fullName evidence="6">Tim44 domain-containing protein</fullName>
    </submittedName>
</protein>
<dbReference type="Proteomes" id="UP000885830">
    <property type="component" value="Unassembled WGS sequence"/>
</dbReference>
<accession>A0A7C5QXG1</accession>
<comment type="similarity">
    <text evidence="2">Belongs to the Tim44 family.</text>
</comment>
<dbReference type="EMBL" id="DRMJ01000464">
    <property type="protein sequence ID" value="HHL43718.1"/>
    <property type="molecule type" value="Genomic_DNA"/>
</dbReference>
<dbReference type="GO" id="GO:0051087">
    <property type="term" value="F:protein-folding chaperone binding"/>
    <property type="evidence" value="ECO:0007669"/>
    <property type="project" value="TreeGrafter"/>
</dbReference>
<dbReference type="NCBIfam" id="NF033779">
    <property type="entry name" value="Tim44_TimA_adap"/>
    <property type="match status" value="1"/>
</dbReference>
<dbReference type="Gene3D" id="3.10.450.240">
    <property type="match status" value="1"/>
</dbReference>
<organism evidence="6">
    <name type="scientific">Hellea balneolensis</name>
    <dbReference type="NCBI Taxonomy" id="287478"/>
    <lineage>
        <taxon>Bacteria</taxon>
        <taxon>Pseudomonadati</taxon>
        <taxon>Pseudomonadota</taxon>
        <taxon>Alphaproteobacteria</taxon>
        <taxon>Maricaulales</taxon>
        <taxon>Robiginitomaculaceae</taxon>
        <taxon>Hellea</taxon>
    </lineage>
</organism>
<dbReference type="PANTHER" id="PTHR10721">
    <property type="entry name" value="MITOCHONDRIAL IMPORT INNER MEMBRANE TRANSLOCASE SUBUNIT TIM44"/>
    <property type="match status" value="1"/>
</dbReference>
<proteinExistence type="inferred from homology"/>
<dbReference type="InterPro" id="IPR039544">
    <property type="entry name" value="Tim44-like"/>
</dbReference>
<evidence type="ECO:0000313" key="6">
    <source>
        <dbReference type="EMBL" id="HHL43718.1"/>
    </source>
</evidence>
<dbReference type="InterPro" id="IPR007379">
    <property type="entry name" value="Tim44-like_dom"/>
</dbReference>
<dbReference type="InterPro" id="IPR032710">
    <property type="entry name" value="NTF2-like_dom_sf"/>
</dbReference>
<dbReference type="PANTHER" id="PTHR10721:SF1">
    <property type="entry name" value="MITOCHONDRIAL IMPORT INNER MEMBRANE TRANSLOCASE SUBUNIT TIM44"/>
    <property type="match status" value="1"/>
</dbReference>
<dbReference type="SUPFAM" id="SSF54427">
    <property type="entry name" value="NTF2-like"/>
    <property type="match status" value="1"/>
</dbReference>
<evidence type="ECO:0000259" key="5">
    <source>
        <dbReference type="SMART" id="SM00978"/>
    </source>
</evidence>
<gene>
    <name evidence="6" type="ORF">ENJ42_08875</name>
</gene>
<evidence type="ECO:0000256" key="4">
    <source>
        <dbReference type="ARBA" id="ARBA00023136"/>
    </source>
</evidence>
<dbReference type="Pfam" id="PF04280">
    <property type="entry name" value="Tim44"/>
    <property type="match status" value="1"/>
</dbReference>
<sequence>MQEIILYAVLALIVGAMLFSVLGKNVGYGGDDEAPEDFSKALGSNLKPEPSKLAFKYEGPGAQGLALIHKADPDFTVAKFLDGAKQAYSMILEAFADGDKDTLQMLLNPEVYKAYEAAIDERAAKGLRQTTDLARLIDAKIVNANRSGKTGRIDVLYDAELATAILNEDGEVVDGDLETLSRVKEVWGYERTLGAKNPNWILCSVEPHETLNGDDDGPDHSPDHPA</sequence>
<dbReference type="AlphaFoldDB" id="A0A7C5QXG1"/>
<dbReference type="GO" id="GO:0016020">
    <property type="term" value="C:membrane"/>
    <property type="evidence" value="ECO:0007669"/>
    <property type="project" value="UniProtKB-SubCell"/>
</dbReference>
<name>A0A7C5QXG1_9PROT</name>
<feature type="domain" description="Tim44-like" evidence="5">
    <location>
        <begin position="61"/>
        <end position="207"/>
    </location>
</feature>
<evidence type="ECO:0000256" key="2">
    <source>
        <dbReference type="ARBA" id="ARBA00009597"/>
    </source>
</evidence>
<comment type="caution">
    <text evidence="6">The sequence shown here is derived from an EMBL/GenBank/DDBJ whole genome shotgun (WGS) entry which is preliminary data.</text>
</comment>
<evidence type="ECO:0000256" key="3">
    <source>
        <dbReference type="ARBA" id="ARBA00022946"/>
    </source>
</evidence>
<keyword evidence="4" id="KW-0472">Membrane</keyword>
<dbReference type="SMART" id="SM00978">
    <property type="entry name" value="Tim44"/>
    <property type="match status" value="1"/>
</dbReference>
<keyword evidence="3" id="KW-0809">Transit peptide</keyword>
<reference evidence="6" key="1">
    <citation type="journal article" date="2020" name="mSystems">
        <title>Genome- and Community-Level Interaction Insights into Carbon Utilization and Element Cycling Functions of Hydrothermarchaeota in Hydrothermal Sediment.</title>
        <authorList>
            <person name="Zhou Z."/>
            <person name="Liu Y."/>
            <person name="Xu W."/>
            <person name="Pan J."/>
            <person name="Luo Z.H."/>
            <person name="Li M."/>
        </authorList>
    </citation>
    <scope>NUCLEOTIDE SEQUENCE [LARGE SCALE GENOMIC DNA]</scope>
    <source>
        <strain evidence="6">HyVt-485</strain>
    </source>
</reference>
<comment type="subcellular location">
    <subcellularLocation>
        <location evidence="1">Membrane</location>
    </subcellularLocation>
</comment>
<evidence type="ECO:0000256" key="1">
    <source>
        <dbReference type="ARBA" id="ARBA00004370"/>
    </source>
</evidence>